<dbReference type="GO" id="GO:0006633">
    <property type="term" value="P:fatty acid biosynthetic process"/>
    <property type="evidence" value="ECO:0007669"/>
    <property type="project" value="TreeGrafter"/>
</dbReference>
<dbReference type="KEGG" id="scor:J3U87_33470"/>
<comment type="catalytic activity">
    <reaction evidence="4">
        <text>holo-[ACP] + malonyl-CoA = malonyl-[ACP] + CoA</text>
        <dbReference type="Rhea" id="RHEA:41792"/>
        <dbReference type="Rhea" id="RHEA-COMP:9623"/>
        <dbReference type="Rhea" id="RHEA-COMP:9685"/>
        <dbReference type="ChEBI" id="CHEBI:57287"/>
        <dbReference type="ChEBI" id="CHEBI:57384"/>
        <dbReference type="ChEBI" id="CHEBI:64479"/>
        <dbReference type="ChEBI" id="CHEBI:78449"/>
        <dbReference type="EC" id="2.3.1.39"/>
    </reaction>
</comment>
<feature type="compositionally biased region" description="Low complexity" evidence="5">
    <location>
        <begin position="293"/>
        <end position="307"/>
    </location>
</feature>
<dbReference type="InterPro" id="IPR016036">
    <property type="entry name" value="Malonyl_transacylase_ACP-bd"/>
</dbReference>
<dbReference type="SUPFAM" id="SSF51395">
    <property type="entry name" value="FMN-linked oxidoreductases"/>
    <property type="match status" value="1"/>
</dbReference>
<dbReference type="Proteomes" id="UP000663929">
    <property type="component" value="Chromosome"/>
</dbReference>
<evidence type="ECO:0000256" key="1">
    <source>
        <dbReference type="ARBA" id="ARBA00013258"/>
    </source>
</evidence>
<dbReference type="InterPro" id="IPR001227">
    <property type="entry name" value="Ac_transferase_dom_sf"/>
</dbReference>
<dbReference type="EC" id="2.3.1.39" evidence="1"/>
<dbReference type="SUPFAM" id="SSF52151">
    <property type="entry name" value="FabD/lysophospholipase-like"/>
    <property type="match status" value="1"/>
</dbReference>
<reference evidence="7" key="1">
    <citation type="submission" date="2021-03" db="EMBL/GenBank/DDBJ databases">
        <title>Acanthopleuribacteraceae sp. M133.</title>
        <authorList>
            <person name="Wang G."/>
        </authorList>
    </citation>
    <scope>NUCLEOTIDE SEQUENCE</scope>
    <source>
        <strain evidence="7">M133</strain>
    </source>
</reference>
<dbReference type="InterPro" id="IPR049489">
    <property type="entry name" value="FabD-like_helical_ins"/>
</dbReference>
<dbReference type="Pfam" id="PF21607">
    <property type="entry name" value="FabD_helical_ins"/>
    <property type="match status" value="1"/>
</dbReference>
<accession>A0A8A4TNP8</accession>
<dbReference type="InterPro" id="IPR004410">
    <property type="entry name" value="Malonyl_CoA-ACP_transAc_FabD"/>
</dbReference>
<dbReference type="PANTHER" id="PTHR42681">
    <property type="entry name" value="MALONYL-COA-ACYL CARRIER PROTEIN TRANSACYLASE, MITOCHONDRIAL"/>
    <property type="match status" value="1"/>
</dbReference>
<dbReference type="Gene3D" id="3.40.366.10">
    <property type="entry name" value="Malonyl-Coenzyme A Acyl Carrier Protein, domain 2"/>
    <property type="match status" value="1"/>
</dbReference>
<dbReference type="GO" id="GO:0004314">
    <property type="term" value="F:[acyl-carrier-protein] S-malonyltransferase activity"/>
    <property type="evidence" value="ECO:0007669"/>
    <property type="project" value="UniProtKB-EC"/>
</dbReference>
<evidence type="ECO:0000259" key="6">
    <source>
        <dbReference type="SMART" id="SM00827"/>
    </source>
</evidence>
<sequence length="891" mass="96460">MVSATLFPGQGSQERGMGAKWFDAFPALLEKADEVLGWSVRKLCLEDPQDRLGQTRFTQPALYVVNALSWYGSRREGGPKPDFLAGHSLGEYNALLAADVFDFETGLRLVRKRGELMSAAREGGMAAVVGLPLAQLEAVLAREGVSDVDIANYNAPSQTVISGPVSTLERLIAPFEAAGARRALLLKVSAAFHSRYMVEAAEAFADFLKGWQFRKPRIPVIANVTGRPYGADIYSNLAKQIRASVHWTESMRYLMAKGVADVTELGAGRVLTNLFTRIQQEAEPLDLAREEPAAPAAPAQARNDAPASILSGERRPPAATPDFTVTPPEAGSPRFGSRTVAPQPNGWGSDRRSPVAPESGMSTSKQWPTAQARAGLGHTAVEHRQELIATGDRAPDRAGEALVSGARSPNETVVPPRREAPQKAEVPQGQPADPSPGAMHPPEVGPASLGSAGFRRAYGVRYAYMAGSMYKGIASKELVARMAKAGLLAFLGTGGLDLARVERDIAWIKGQIPPGAVFGMNMLANYEDSEAEIQLAHMYTRQGVPVVEASAFMQVTPGLVLFRFKGAERTAQGGFRVPNRLIAKVSRPEVAGPFMQPAPDRVLAKLTQRGLLTETEAAAARALPVACDVTVEADSGGHTDRGNPYTLMPAMIALRDQIQSERRYREPVRIGAAGGIGSPSSAAAAFLLGADYIVTGSINQCAPESGASEHVKELLAGIGVQDTGYAPAGDLFEVGAKVQVVKRGLFFPARANKLYELYQRHAGLHDLDPKTREMIETKYFRRTFEEVWAETRAYLAERRPAELAKAERNPKQKMAMVFKWYFIHTTRLAMAGDLSQKLDFQIHCGPAMGAFNQVVKGTPLEDWRRRHVDDLATFLMEGAARVINGFNRNLS</sequence>
<feature type="region of interest" description="Disordered" evidence="5">
    <location>
        <begin position="388"/>
        <end position="447"/>
    </location>
</feature>
<evidence type="ECO:0000313" key="7">
    <source>
        <dbReference type="EMBL" id="QTD50521.1"/>
    </source>
</evidence>
<feature type="domain" description="Malonyl-CoA:ACP transacylase (MAT)" evidence="6">
    <location>
        <begin position="6"/>
        <end position="304"/>
    </location>
</feature>
<dbReference type="InterPro" id="IPR016035">
    <property type="entry name" value="Acyl_Trfase/lysoPLipase"/>
</dbReference>
<dbReference type="InterPro" id="IPR014179">
    <property type="entry name" value="PfaD-like_TIM-barrel"/>
</dbReference>
<feature type="region of interest" description="Disordered" evidence="5">
    <location>
        <begin position="289"/>
        <end position="375"/>
    </location>
</feature>
<dbReference type="InterPro" id="IPR050858">
    <property type="entry name" value="Mal-CoA-ACP_Trans/PKS_FabD"/>
</dbReference>
<proteinExistence type="predicted"/>
<organism evidence="7 8">
    <name type="scientific">Sulfidibacter corallicola</name>
    <dbReference type="NCBI Taxonomy" id="2818388"/>
    <lineage>
        <taxon>Bacteria</taxon>
        <taxon>Pseudomonadati</taxon>
        <taxon>Acidobacteriota</taxon>
        <taxon>Holophagae</taxon>
        <taxon>Acanthopleuribacterales</taxon>
        <taxon>Acanthopleuribacteraceae</taxon>
        <taxon>Sulfidibacter</taxon>
    </lineage>
</organism>
<dbReference type="Gene3D" id="3.20.20.70">
    <property type="entry name" value="Aldolase class I"/>
    <property type="match status" value="1"/>
</dbReference>
<keyword evidence="8" id="KW-1185">Reference proteome</keyword>
<dbReference type="SUPFAM" id="SSF55048">
    <property type="entry name" value="Probable ACP-binding domain of malonyl-CoA ACP transacylase"/>
    <property type="match status" value="1"/>
</dbReference>
<dbReference type="Gene3D" id="3.30.70.250">
    <property type="entry name" value="Malonyl-CoA ACP transacylase, ACP-binding"/>
    <property type="match status" value="1"/>
</dbReference>
<dbReference type="RefSeq" id="WP_237380310.1">
    <property type="nucleotide sequence ID" value="NZ_CP071793.1"/>
</dbReference>
<keyword evidence="3 7" id="KW-0012">Acyltransferase</keyword>
<evidence type="ECO:0000256" key="5">
    <source>
        <dbReference type="SAM" id="MobiDB-lite"/>
    </source>
</evidence>
<dbReference type="PANTHER" id="PTHR42681:SF1">
    <property type="entry name" value="MALONYL-COA-ACYL CARRIER PROTEIN TRANSACYLASE, MITOCHONDRIAL"/>
    <property type="match status" value="1"/>
</dbReference>
<dbReference type="Pfam" id="PF00698">
    <property type="entry name" value="Acyl_transf_1"/>
    <property type="match status" value="1"/>
</dbReference>
<dbReference type="NCBIfam" id="TIGR00128">
    <property type="entry name" value="fabD"/>
    <property type="match status" value="1"/>
</dbReference>
<dbReference type="Pfam" id="PF03060">
    <property type="entry name" value="NMO"/>
    <property type="match status" value="1"/>
</dbReference>
<name>A0A8A4TNP8_SULCO</name>
<dbReference type="NCBIfam" id="TIGR02814">
    <property type="entry name" value="pfaD_fam"/>
    <property type="match status" value="1"/>
</dbReference>
<dbReference type="EMBL" id="CP071793">
    <property type="protein sequence ID" value="QTD50521.1"/>
    <property type="molecule type" value="Genomic_DNA"/>
</dbReference>
<feature type="compositionally biased region" description="Polar residues" evidence="5">
    <location>
        <begin position="360"/>
        <end position="369"/>
    </location>
</feature>
<dbReference type="InterPro" id="IPR014043">
    <property type="entry name" value="Acyl_transferase_dom"/>
</dbReference>
<protein>
    <recommendedName>
        <fullName evidence="1">[acyl-carrier-protein] S-malonyltransferase</fullName>
        <ecNumber evidence="1">2.3.1.39</ecNumber>
    </recommendedName>
</protein>
<gene>
    <name evidence="7" type="primary">fabD</name>
    <name evidence="7" type="ORF">J3U87_33470</name>
</gene>
<dbReference type="SMART" id="SM00827">
    <property type="entry name" value="PKS_AT"/>
    <property type="match status" value="1"/>
</dbReference>
<evidence type="ECO:0000313" key="8">
    <source>
        <dbReference type="Proteomes" id="UP000663929"/>
    </source>
</evidence>
<evidence type="ECO:0000256" key="2">
    <source>
        <dbReference type="ARBA" id="ARBA00022679"/>
    </source>
</evidence>
<dbReference type="CDD" id="cd04742">
    <property type="entry name" value="NPD_FabD"/>
    <property type="match status" value="1"/>
</dbReference>
<evidence type="ECO:0000256" key="4">
    <source>
        <dbReference type="ARBA" id="ARBA00048462"/>
    </source>
</evidence>
<evidence type="ECO:0000256" key="3">
    <source>
        <dbReference type="ARBA" id="ARBA00023315"/>
    </source>
</evidence>
<keyword evidence="2 7" id="KW-0808">Transferase</keyword>
<dbReference type="GO" id="GO:0005829">
    <property type="term" value="C:cytosol"/>
    <property type="evidence" value="ECO:0007669"/>
    <property type="project" value="TreeGrafter"/>
</dbReference>
<dbReference type="AlphaFoldDB" id="A0A8A4TNP8"/>
<dbReference type="InterPro" id="IPR013785">
    <property type="entry name" value="Aldolase_TIM"/>
</dbReference>